<dbReference type="GO" id="GO:0003746">
    <property type="term" value="F:translation elongation factor activity"/>
    <property type="evidence" value="ECO:0007669"/>
    <property type="project" value="InterPro"/>
</dbReference>
<dbReference type="PATRIC" id="fig|1938.3.peg.1503"/>
<dbReference type="GO" id="GO:0043022">
    <property type="term" value="F:ribosome binding"/>
    <property type="evidence" value="ECO:0007669"/>
    <property type="project" value="InterPro"/>
</dbReference>
<feature type="domain" description="Translation initiation factor 5A C-terminal" evidence="2">
    <location>
        <begin position="13"/>
        <end position="80"/>
    </location>
</feature>
<reference evidence="3 4" key="1">
    <citation type="submission" date="2015-06" db="EMBL/GenBank/DDBJ databases">
        <authorList>
            <person name="Ju K.-S."/>
            <person name="Doroghazi J.R."/>
            <person name="Metcalf W.W."/>
        </authorList>
    </citation>
    <scope>NUCLEOTIDE SEQUENCE [LARGE SCALE GENOMIC DNA]</scope>
    <source>
        <strain evidence="3 4">NRRL 3414</strain>
    </source>
</reference>
<dbReference type="FunFam" id="2.40.50.140:FF:000034">
    <property type="entry name" value="Eukaryotic translation initiation factor 5A"/>
    <property type="match status" value="1"/>
</dbReference>
<dbReference type="GO" id="GO:0045901">
    <property type="term" value="P:positive regulation of translational elongation"/>
    <property type="evidence" value="ECO:0007669"/>
    <property type="project" value="InterPro"/>
</dbReference>
<evidence type="ECO:0000313" key="3">
    <source>
        <dbReference type="EMBL" id="KMS66830.1"/>
    </source>
</evidence>
<evidence type="ECO:0000313" key="4">
    <source>
        <dbReference type="Proteomes" id="UP000037432"/>
    </source>
</evidence>
<dbReference type="GO" id="GO:0003723">
    <property type="term" value="F:RNA binding"/>
    <property type="evidence" value="ECO:0007669"/>
    <property type="project" value="InterPro"/>
</dbReference>
<dbReference type="CDD" id="cd04468">
    <property type="entry name" value="S1_eIF5A"/>
    <property type="match status" value="1"/>
</dbReference>
<name>A0A0J8BMK9_STRVR</name>
<organism evidence="3 4">
    <name type="scientific">Streptomyces viridochromogenes</name>
    <dbReference type="NCBI Taxonomy" id="1938"/>
    <lineage>
        <taxon>Bacteria</taxon>
        <taxon>Bacillati</taxon>
        <taxon>Actinomycetota</taxon>
        <taxon>Actinomycetes</taxon>
        <taxon>Kitasatosporales</taxon>
        <taxon>Streptomycetaceae</taxon>
        <taxon>Streptomyces</taxon>
    </lineage>
</organism>
<gene>
    <name evidence="3" type="ORF">ACM01_44865</name>
</gene>
<sequence>MSDAASSFNTTPNVQGTEYLLVCIEDGYLNLVTEDGASKDDIRVPEGELGQRIMHDYDAGKDLLIAVGTAMGEEKALSYRLDSVER</sequence>
<dbReference type="RefSeq" id="WP_048587318.1">
    <property type="nucleotide sequence ID" value="NZ_LFNT01000132.1"/>
</dbReference>
<accession>A0A0J8BMK9</accession>
<dbReference type="Pfam" id="PF01287">
    <property type="entry name" value="eIF-5a"/>
    <property type="match status" value="1"/>
</dbReference>
<dbReference type="PANTHER" id="PTHR11673">
    <property type="entry name" value="TRANSLATION INITIATION FACTOR 5A FAMILY MEMBER"/>
    <property type="match status" value="1"/>
</dbReference>
<dbReference type="InterPro" id="IPR012340">
    <property type="entry name" value="NA-bd_OB-fold"/>
</dbReference>
<dbReference type="SUPFAM" id="SSF50249">
    <property type="entry name" value="Nucleic acid-binding proteins"/>
    <property type="match status" value="1"/>
</dbReference>
<dbReference type="Gene3D" id="2.40.50.140">
    <property type="entry name" value="Nucleic acid-binding proteins"/>
    <property type="match status" value="1"/>
</dbReference>
<evidence type="ECO:0000259" key="2">
    <source>
        <dbReference type="SMART" id="SM01376"/>
    </source>
</evidence>
<dbReference type="GO" id="GO:0045905">
    <property type="term" value="P:positive regulation of translational termination"/>
    <property type="evidence" value="ECO:0007669"/>
    <property type="project" value="InterPro"/>
</dbReference>
<comment type="caution">
    <text evidence="3">The sequence shown here is derived from an EMBL/GenBank/DDBJ whole genome shotgun (WGS) entry which is preliminary data.</text>
</comment>
<dbReference type="InterPro" id="IPR001884">
    <property type="entry name" value="IF5A-like"/>
</dbReference>
<dbReference type="Proteomes" id="UP000037432">
    <property type="component" value="Unassembled WGS sequence"/>
</dbReference>
<evidence type="ECO:0000256" key="1">
    <source>
        <dbReference type="ARBA" id="ARBA00022917"/>
    </source>
</evidence>
<dbReference type="InterPro" id="IPR020189">
    <property type="entry name" value="IF5A_C"/>
</dbReference>
<dbReference type="EMBL" id="LFNT01000132">
    <property type="protein sequence ID" value="KMS66830.1"/>
    <property type="molecule type" value="Genomic_DNA"/>
</dbReference>
<dbReference type="SMART" id="SM01376">
    <property type="entry name" value="eIF-5a"/>
    <property type="match status" value="1"/>
</dbReference>
<keyword evidence="1" id="KW-0648">Protein biosynthesis</keyword>
<proteinExistence type="predicted"/>
<dbReference type="OrthoDB" id="9842914at2"/>
<protein>
    <recommendedName>
        <fullName evidence="2">Translation initiation factor 5A C-terminal domain-containing protein</fullName>
    </recommendedName>
</protein>
<dbReference type="AlphaFoldDB" id="A0A0J8BMK9"/>